<accession>A0ABU2XPT3</accession>
<dbReference type="EMBL" id="JAVRFD010000023">
    <property type="protein sequence ID" value="MDT0547921.1"/>
    <property type="molecule type" value="Genomic_DNA"/>
</dbReference>
<keyword evidence="2" id="KW-1185">Reference proteome</keyword>
<organism evidence="1 2">
    <name type="scientific">Streptomyces lonegramiae</name>
    <dbReference type="NCBI Taxonomy" id="3075524"/>
    <lineage>
        <taxon>Bacteria</taxon>
        <taxon>Bacillati</taxon>
        <taxon>Actinomycetota</taxon>
        <taxon>Actinomycetes</taxon>
        <taxon>Kitasatosporales</taxon>
        <taxon>Streptomycetaceae</taxon>
        <taxon>Streptomyces</taxon>
    </lineage>
</organism>
<dbReference type="RefSeq" id="WP_311728469.1">
    <property type="nucleotide sequence ID" value="NZ_JAVRFD010000023.1"/>
</dbReference>
<proteinExistence type="predicted"/>
<comment type="caution">
    <text evidence="1">The sequence shown here is derived from an EMBL/GenBank/DDBJ whole genome shotgun (WGS) entry which is preliminary data.</text>
</comment>
<protein>
    <submittedName>
        <fullName evidence="1">Uncharacterized protein</fullName>
    </submittedName>
</protein>
<name>A0ABU2XPT3_9ACTN</name>
<dbReference type="Proteomes" id="UP001180754">
    <property type="component" value="Unassembled WGS sequence"/>
</dbReference>
<gene>
    <name evidence="1" type="ORF">RND15_35300</name>
</gene>
<evidence type="ECO:0000313" key="2">
    <source>
        <dbReference type="Proteomes" id="UP001180754"/>
    </source>
</evidence>
<evidence type="ECO:0000313" key="1">
    <source>
        <dbReference type="EMBL" id="MDT0547921.1"/>
    </source>
</evidence>
<reference evidence="1" key="1">
    <citation type="submission" date="2024-05" db="EMBL/GenBank/DDBJ databases">
        <title>30 novel species of actinomycetes from the DSMZ collection.</title>
        <authorList>
            <person name="Nouioui I."/>
        </authorList>
    </citation>
    <scope>NUCLEOTIDE SEQUENCE</scope>
    <source>
        <strain evidence="1">DSM 41529</strain>
    </source>
</reference>
<sequence>MSQTLIALVGAGGAVAGALAGALATGLLGIKVARTQLASQREIQALDLQEQHRIRHREISRAAYVDLINKTNKAMKWIIKILHCRITDIDTLENASAEMNSALNEVLECIPSVELEGERVAIDRATLYRKSLEDTSTLLAELMQRLTTPHTLNLLPDSKIIDIDTTRSEAALAEIRMRRSDFMDSARSALGNNDV</sequence>